<keyword evidence="2" id="KW-1185">Reference proteome</keyword>
<evidence type="ECO:0000313" key="2">
    <source>
        <dbReference type="Proteomes" id="UP000250043"/>
    </source>
</evidence>
<dbReference type="Proteomes" id="UP000250043">
    <property type="component" value="Unassembled WGS sequence"/>
</dbReference>
<proteinExistence type="predicted"/>
<organism evidence="1 2">
    <name type="scientific">Obba rivulosa</name>
    <dbReference type="NCBI Taxonomy" id="1052685"/>
    <lineage>
        <taxon>Eukaryota</taxon>
        <taxon>Fungi</taxon>
        <taxon>Dikarya</taxon>
        <taxon>Basidiomycota</taxon>
        <taxon>Agaricomycotina</taxon>
        <taxon>Agaricomycetes</taxon>
        <taxon>Polyporales</taxon>
        <taxon>Gelatoporiaceae</taxon>
        <taxon>Obba</taxon>
    </lineage>
</organism>
<evidence type="ECO:0000313" key="1">
    <source>
        <dbReference type="EMBL" id="OCH84745.1"/>
    </source>
</evidence>
<accession>A0A8E2DEE7</accession>
<dbReference type="EMBL" id="KV722639">
    <property type="protein sequence ID" value="OCH84745.1"/>
    <property type="molecule type" value="Genomic_DNA"/>
</dbReference>
<reference evidence="1 2" key="1">
    <citation type="submission" date="2016-07" db="EMBL/GenBank/DDBJ databases">
        <title>Draft genome of the white-rot fungus Obba rivulosa 3A-2.</title>
        <authorList>
            <consortium name="DOE Joint Genome Institute"/>
            <person name="Miettinen O."/>
            <person name="Riley R."/>
            <person name="Acob R."/>
            <person name="Barry K."/>
            <person name="Cullen D."/>
            <person name="De Vries R."/>
            <person name="Hainaut M."/>
            <person name="Hatakka A."/>
            <person name="Henrissat B."/>
            <person name="Hilden K."/>
            <person name="Kuo R."/>
            <person name="Labutti K."/>
            <person name="Lipzen A."/>
            <person name="Makela M.R."/>
            <person name="Sandor L."/>
            <person name="Spatafora J.W."/>
            <person name="Grigoriev I.V."/>
            <person name="Hibbett D.S."/>
        </authorList>
    </citation>
    <scope>NUCLEOTIDE SEQUENCE [LARGE SCALE GENOMIC DNA]</scope>
    <source>
        <strain evidence="1 2">3A-2</strain>
    </source>
</reference>
<sequence>NYIDLHTPSEQLHRVVNYLCTEEGYIPSPGWILVHSGGIQAARRLTQGNNTIYVFESITHSALQPVAFQDTSYLFNWLGTDEY</sequence>
<protein>
    <submittedName>
        <fullName evidence="1">Uncharacterized protein</fullName>
    </submittedName>
</protein>
<name>A0A8E2DEE7_9APHY</name>
<dbReference type="AlphaFoldDB" id="A0A8E2DEE7"/>
<feature type="non-terminal residue" evidence="1">
    <location>
        <position position="1"/>
    </location>
</feature>
<gene>
    <name evidence="1" type="ORF">OBBRIDRAFT_741051</name>
</gene>